<sequence length="82" mass="9986">MSKKACRLNDDRKYDHLSDKLAFPSFDTKNYRLVIAAMYYRWPFRHHCQNYSLVSTHECQLSRKSIELSFEAPVYENMKFEW</sequence>
<evidence type="ECO:0000313" key="1">
    <source>
        <dbReference type="EMBL" id="PTQ34227.1"/>
    </source>
</evidence>
<evidence type="ECO:0000313" key="2">
    <source>
        <dbReference type="Proteomes" id="UP000244005"/>
    </source>
</evidence>
<protein>
    <submittedName>
        <fullName evidence="1">Uncharacterized protein</fullName>
    </submittedName>
</protein>
<proteinExistence type="predicted"/>
<dbReference type="AlphaFoldDB" id="A0A2R6WK33"/>
<dbReference type="EMBL" id="KZ772754">
    <property type="protein sequence ID" value="PTQ34227.1"/>
    <property type="molecule type" value="Genomic_DNA"/>
</dbReference>
<organism evidence="1 2">
    <name type="scientific">Marchantia polymorpha</name>
    <name type="common">Common liverwort</name>
    <name type="synonym">Marchantia aquatica</name>
    <dbReference type="NCBI Taxonomy" id="3197"/>
    <lineage>
        <taxon>Eukaryota</taxon>
        <taxon>Viridiplantae</taxon>
        <taxon>Streptophyta</taxon>
        <taxon>Embryophyta</taxon>
        <taxon>Marchantiophyta</taxon>
        <taxon>Marchantiopsida</taxon>
        <taxon>Marchantiidae</taxon>
        <taxon>Marchantiales</taxon>
        <taxon>Marchantiaceae</taxon>
        <taxon>Marchantia</taxon>
    </lineage>
</organism>
<reference evidence="2" key="1">
    <citation type="journal article" date="2017" name="Cell">
        <title>Insights into land plant evolution garnered from the Marchantia polymorpha genome.</title>
        <authorList>
            <person name="Bowman J.L."/>
            <person name="Kohchi T."/>
            <person name="Yamato K.T."/>
            <person name="Jenkins J."/>
            <person name="Shu S."/>
            <person name="Ishizaki K."/>
            <person name="Yamaoka S."/>
            <person name="Nishihama R."/>
            <person name="Nakamura Y."/>
            <person name="Berger F."/>
            <person name="Adam C."/>
            <person name="Aki S.S."/>
            <person name="Althoff F."/>
            <person name="Araki T."/>
            <person name="Arteaga-Vazquez M.A."/>
            <person name="Balasubrmanian S."/>
            <person name="Barry K."/>
            <person name="Bauer D."/>
            <person name="Boehm C.R."/>
            <person name="Briginshaw L."/>
            <person name="Caballero-Perez J."/>
            <person name="Catarino B."/>
            <person name="Chen F."/>
            <person name="Chiyoda S."/>
            <person name="Chovatia M."/>
            <person name="Davies K.M."/>
            <person name="Delmans M."/>
            <person name="Demura T."/>
            <person name="Dierschke T."/>
            <person name="Dolan L."/>
            <person name="Dorantes-Acosta A.E."/>
            <person name="Eklund D.M."/>
            <person name="Florent S.N."/>
            <person name="Flores-Sandoval E."/>
            <person name="Fujiyama A."/>
            <person name="Fukuzawa H."/>
            <person name="Galik B."/>
            <person name="Grimanelli D."/>
            <person name="Grimwood J."/>
            <person name="Grossniklaus U."/>
            <person name="Hamada T."/>
            <person name="Haseloff J."/>
            <person name="Hetherington A.J."/>
            <person name="Higo A."/>
            <person name="Hirakawa Y."/>
            <person name="Hundley H.N."/>
            <person name="Ikeda Y."/>
            <person name="Inoue K."/>
            <person name="Inoue S.I."/>
            <person name="Ishida S."/>
            <person name="Jia Q."/>
            <person name="Kakita M."/>
            <person name="Kanazawa T."/>
            <person name="Kawai Y."/>
            <person name="Kawashima T."/>
            <person name="Kennedy M."/>
            <person name="Kinose K."/>
            <person name="Kinoshita T."/>
            <person name="Kohara Y."/>
            <person name="Koide E."/>
            <person name="Komatsu K."/>
            <person name="Kopischke S."/>
            <person name="Kubo M."/>
            <person name="Kyozuka J."/>
            <person name="Lagercrantz U."/>
            <person name="Lin S.S."/>
            <person name="Lindquist E."/>
            <person name="Lipzen A.M."/>
            <person name="Lu C.W."/>
            <person name="De Luna E."/>
            <person name="Martienssen R.A."/>
            <person name="Minamino N."/>
            <person name="Mizutani M."/>
            <person name="Mizutani M."/>
            <person name="Mochizuki N."/>
            <person name="Monte I."/>
            <person name="Mosher R."/>
            <person name="Nagasaki H."/>
            <person name="Nakagami H."/>
            <person name="Naramoto S."/>
            <person name="Nishitani K."/>
            <person name="Ohtani M."/>
            <person name="Okamoto T."/>
            <person name="Okumura M."/>
            <person name="Phillips J."/>
            <person name="Pollak B."/>
            <person name="Reinders A."/>
            <person name="Rovekamp M."/>
            <person name="Sano R."/>
            <person name="Sawa S."/>
            <person name="Schmid M.W."/>
            <person name="Shirakawa M."/>
            <person name="Solano R."/>
            <person name="Spunde A."/>
            <person name="Suetsugu N."/>
            <person name="Sugano S."/>
            <person name="Sugiyama A."/>
            <person name="Sun R."/>
            <person name="Suzuki Y."/>
            <person name="Takenaka M."/>
            <person name="Takezawa D."/>
            <person name="Tomogane H."/>
            <person name="Tsuzuki M."/>
            <person name="Ueda T."/>
            <person name="Umeda M."/>
            <person name="Ward J.M."/>
            <person name="Watanabe Y."/>
            <person name="Yazaki K."/>
            <person name="Yokoyama R."/>
            <person name="Yoshitake Y."/>
            <person name="Yotsui I."/>
            <person name="Zachgo S."/>
            <person name="Schmutz J."/>
        </authorList>
    </citation>
    <scope>NUCLEOTIDE SEQUENCE [LARGE SCALE GENOMIC DNA]</scope>
    <source>
        <strain evidence="2">Tak-1</strain>
    </source>
</reference>
<dbReference type="Gramene" id="Mp2g15650.1">
    <property type="protein sequence ID" value="Mp2g15650.1.cds1"/>
    <property type="gene ID" value="Mp2g15650"/>
</dbReference>
<dbReference type="Proteomes" id="UP000244005">
    <property type="component" value="Unassembled WGS sequence"/>
</dbReference>
<keyword evidence="2" id="KW-1185">Reference proteome</keyword>
<gene>
    <name evidence="1" type="ORF">MARPO_0082s0062</name>
</gene>
<name>A0A2R6WK33_MARPO</name>
<accession>A0A2R6WK33</accession>